<dbReference type="EMBL" id="HE573027">
    <property type="protein sequence ID" value="CCC54321.1"/>
    <property type="molecule type" value="Genomic_DNA"/>
</dbReference>
<dbReference type="AlphaFoldDB" id="G0U9N5"/>
<sequence length="901" mass="102465">MSQQRYIMQKSIFIARNTVFLSCYRHHFYFRNCYFLSLDIAVRMPSKDITSGFFCDVPYLGPVESSIFFDVLTSARVHRIPESMIVRPDSLLYYVDKVSRLYQTASDFRSSDLVGHDNKSGFGDLVSIIPPLLHASPPQRLTNRLSDTGCFISLVTGDLPSLNSKSLAEKFAGHCDCVVISFDLKGFDTMWQSLIEFLTDDSEDSRAVFVLPNIGVYLRDDDPFGWFMFSIWSVGVSSILHYFSTVNHNHIQERLSKVSILLTFIKHIEDEIVADKIQLFFENKLKVCVSRMEDISLLTGFSGTADGSIVVISNSQEEWLSKAVDVITGIHEELCDANKMEDNMICGKRCCVLFIVPESISLVRELEKRLCDCYTSTPMVIVTDIERLSEIETLRNVDVPVILLCFRGAIERQLLRPKHERVVEQMNISALIFTGYDFSVRDLAVYQSLFSKGPTHLMLIPRNAHGNRDTSHKPTELNYDIIQEGVNIILWLFRRFRFPLDEGGMQPILKIPDAFFISSTASLFFDRVINEMKTSGLISFVYSSDGSCGSRLELLGRALSYRFRLPYKSEFPELTSSDIKCILWCYALRKSKSVAQKLISASHRFPSWVENAVDDFCSIHRIKFGNANTTGEEALINHLSSSPDSEKGVSRVRRFLAHCYGKRDRVSRHLVESSSTSCRGWFEQAVFDTGLPIVPQPHVNMYCYPCHTELCEIIFGNDILQCPLDLSYPLVAVHIVLHTTLRNIAVLLEYNEIDELPPLVPIPISVLQSPTFKSIVYEANNESTGLWLDSCMSSNPPISDSLQFSSLMSKSSSFNGFCSYRSLCKRPRQWDRDTEKPRRDTEGFKIPPEAEATRIREFANAAKKLGRENAEGRFKGMSGFAFLQPSHPSHEYYLHLLQQET</sequence>
<protein>
    <submittedName>
        <fullName evidence="1">Uncharacterized protein</fullName>
    </submittedName>
</protein>
<gene>
    <name evidence="1" type="ORF">TVY486_1118050</name>
</gene>
<name>G0U9N5_TRYVY</name>
<organism evidence="1">
    <name type="scientific">Trypanosoma vivax (strain Y486)</name>
    <dbReference type="NCBI Taxonomy" id="1055687"/>
    <lineage>
        <taxon>Eukaryota</taxon>
        <taxon>Discoba</taxon>
        <taxon>Euglenozoa</taxon>
        <taxon>Kinetoplastea</taxon>
        <taxon>Metakinetoplastina</taxon>
        <taxon>Trypanosomatida</taxon>
        <taxon>Trypanosomatidae</taxon>
        <taxon>Trypanosoma</taxon>
        <taxon>Duttonella</taxon>
    </lineage>
</organism>
<evidence type="ECO:0000313" key="1">
    <source>
        <dbReference type="EMBL" id="CCC54321.1"/>
    </source>
</evidence>
<proteinExistence type="predicted"/>
<accession>G0U9N5</accession>
<reference evidence="1" key="1">
    <citation type="journal article" date="2012" name="Proc. Natl. Acad. Sci. U.S.A.">
        <title>Antigenic diversity is generated by distinct evolutionary mechanisms in African trypanosome species.</title>
        <authorList>
            <person name="Jackson A.P."/>
            <person name="Berry A."/>
            <person name="Aslett M."/>
            <person name="Allison H.C."/>
            <person name="Burton P."/>
            <person name="Vavrova-Anderson J."/>
            <person name="Brown R."/>
            <person name="Browne H."/>
            <person name="Corton N."/>
            <person name="Hauser H."/>
            <person name="Gamble J."/>
            <person name="Gilderthorp R."/>
            <person name="Marcello L."/>
            <person name="McQuillan J."/>
            <person name="Otto T.D."/>
            <person name="Quail M.A."/>
            <person name="Sanders M.J."/>
            <person name="van Tonder A."/>
            <person name="Ginger M.L."/>
            <person name="Field M.C."/>
            <person name="Barry J.D."/>
            <person name="Hertz-Fowler C."/>
            <person name="Berriman M."/>
        </authorList>
    </citation>
    <scope>NUCLEOTIDE SEQUENCE</scope>
    <source>
        <strain evidence="1">Y486</strain>
    </source>
</reference>
<dbReference type="VEuPathDB" id="TriTrypDB:TvY486_1118050"/>